<dbReference type="eggNOG" id="COG0456">
    <property type="taxonomic scope" value="Bacteria"/>
</dbReference>
<dbReference type="HOGENOM" id="CLU_070012_1_1_9"/>
<organism evidence="4 5">
    <name type="scientific">Halobacillus halophilus (strain ATCC 35676 / DSM 2266 / JCM 20832 / KCTC 3685 / LMG 17431 / NBRC 102448 / NCIMB 2269)</name>
    <name type="common">Sporosarcina halophila</name>
    <dbReference type="NCBI Taxonomy" id="866895"/>
    <lineage>
        <taxon>Bacteria</taxon>
        <taxon>Bacillati</taxon>
        <taxon>Bacillota</taxon>
        <taxon>Bacilli</taxon>
        <taxon>Bacillales</taxon>
        <taxon>Bacillaceae</taxon>
        <taxon>Halobacillus</taxon>
    </lineage>
</organism>
<evidence type="ECO:0000256" key="2">
    <source>
        <dbReference type="ARBA" id="ARBA00023315"/>
    </source>
</evidence>
<dbReference type="EMBL" id="HE717023">
    <property type="protein sequence ID" value="CCG45753.1"/>
    <property type="molecule type" value="Genomic_DNA"/>
</dbReference>
<dbReference type="Proteomes" id="UP000007397">
    <property type="component" value="Chromosome"/>
</dbReference>
<protein>
    <submittedName>
        <fullName evidence="4">Acetyltransferase, GNAT family</fullName>
    </submittedName>
</protein>
<feature type="domain" description="N-acetyltransferase" evidence="3">
    <location>
        <begin position="163"/>
        <end position="300"/>
    </location>
</feature>
<dbReference type="KEGG" id="hhd:HBHAL_3409"/>
<sequence length="300" mass="34790">MVPIKRPSIVIKEFPSYDDYKRVTKLMEACIAHDNLSLKLELDYKLSHSFHEMKDINKSNEFMFYEGEMLIGYIGICQFGAEVMEVNGMVHPDYRRRGVFSRLYGLVEGEWLRRSSEDMLLLSDHRSRSGHAFIKSTGAHYEKSEYEMFLMNESVEKTVSRQISLRKAMNKDAEEIARQNYIFFQTDPSTELTLPEEEAKRGIDIYMAELEQSCIGKVHLNREGSTGAIYGLGVLPEYRGRGYGREILLRSIEKLDEIKVHDIKLQVAVKNRNALSLYQTCGFEETSTMDYFKLAKRNLK</sequence>
<dbReference type="RefSeq" id="WP_014643642.1">
    <property type="nucleotide sequence ID" value="NC_017668.1"/>
</dbReference>
<name>I0JNN3_HALH3</name>
<evidence type="ECO:0000313" key="4">
    <source>
        <dbReference type="EMBL" id="CCG45753.1"/>
    </source>
</evidence>
<dbReference type="PROSITE" id="PS51186">
    <property type="entry name" value="GNAT"/>
    <property type="match status" value="2"/>
</dbReference>
<reference evidence="4 5" key="1">
    <citation type="journal article" date="2013" name="Environ. Microbiol.">
        <title>Chloride and organic osmolytes: a hybrid strategy to cope with elevated salinities by the moderately halophilic, chloride-dependent bacterium Halobacillus halophilus.</title>
        <authorList>
            <person name="Saum S.H."/>
            <person name="Pfeiffer F."/>
            <person name="Palm P."/>
            <person name="Rampp M."/>
            <person name="Schuster S.C."/>
            <person name="Muller V."/>
            <person name="Oesterhelt D."/>
        </authorList>
    </citation>
    <scope>NUCLEOTIDE SEQUENCE [LARGE SCALE GENOMIC DNA]</scope>
    <source>
        <strain evidence="5">ATCC 35676 / DSM 2266 / JCM 20832 / KCTC 3685 / LMG 17431 / NBRC 102448 / NCIMB 2269</strain>
    </source>
</reference>
<dbReference type="PATRIC" id="fig|866895.3.peg.2425"/>
<dbReference type="GO" id="GO:0016747">
    <property type="term" value="F:acyltransferase activity, transferring groups other than amino-acyl groups"/>
    <property type="evidence" value="ECO:0007669"/>
    <property type="project" value="InterPro"/>
</dbReference>
<dbReference type="AlphaFoldDB" id="I0JNN3"/>
<dbReference type="Pfam" id="PF00583">
    <property type="entry name" value="Acetyltransf_1"/>
    <property type="match status" value="2"/>
</dbReference>
<keyword evidence="1" id="KW-0808">Transferase</keyword>
<keyword evidence="5" id="KW-1185">Reference proteome</keyword>
<dbReference type="CDD" id="cd04301">
    <property type="entry name" value="NAT_SF"/>
    <property type="match status" value="2"/>
</dbReference>
<evidence type="ECO:0000259" key="3">
    <source>
        <dbReference type="PROSITE" id="PS51186"/>
    </source>
</evidence>
<proteinExistence type="predicted"/>
<dbReference type="InterPro" id="IPR050832">
    <property type="entry name" value="Bact_Acetyltransf"/>
</dbReference>
<gene>
    <name evidence="4" type="ordered locus">HBHAL_3409</name>
</gene>
<feature type="domain" description="N-acetyltransferase" evidence="3">
    <location>
        <begin position="9"/>
        <end position="156"/>
    </location>
</feature>
<dbReference type="STRING" id="866895.HBHAL_3409"/>
<dbReference type="SUPFAM" id="SSF55729">
    <property type="entry name" value="Acyl-CoA N-acyltransferases (Nat)"/>
    <property type="match status" value="1"/>
</dbReference>
<dbReference type="PANTHER" id="PTHR43877">
    <property type="entry name" value="AMINOALKYLPHOSPHONATE N-ACETYLTRANSFERASE-RELATED-RELATED"/>
    <property type="match status" value="1"/>
</dbReference>
<evidence type="ECO:0000256" key="1">
    <source>
        <dbReference type="ARBA" id="ARBA00022679"/>
    </source>
</evidence>
<evidence type="ECO:0000313" key="5">
    <source>
        <dbReference type="Proteomes" id="UP000007397"/>
    </source>
</evidence>
<accession>I0JNN3</accession>
<dbReference type="Gene3D" id="3.40.630.30">
    <property type="match status" value="1"/>
</dbReference>
<dbReference type="InterPro" id="IPR016181">
    <property type="entry name" value="Acyl_CoA_acyltransferase"/>
</dbReference>
<dbReference type="InterPro" id="IPR000182">
    <property type="entry name" value="GNAT_dom"/>
</dbReference>
<keyword evidence="2" id="KW-0012">Acyltransferase</keyword>